<accession>D2V9R5</accession>
<dbReference type="SUPFAM" id="SSF50630">
    <property type="entry name" value="Acid proteases"/>
    <property type="match status" value="1"/>
</dbReference>
<dbReference type="OrthoDB" id="771136at2759"/>
<dbReference type="FunFam" id="2.40.70.10:FF:000004">
    <property type="entry name" value="Pepsin A"/>
    <property type="match status" value="1"/>
</dbReference>
<sequence length="316" mass="34067">QYYGFVSLGTPQQNFKVIFDTGSSNVWVPSESCWSITCLLHNRYDHTKSSTYVANGQKFNITYGSGGVNGFLSQDALSCGGIPVKGQVFGEVMSEQGLAFLFGKSDGIVGMAFPSISVDGVTPMFNNMMNQKLVDKNLFSFYLSKTSGSTASAMILGGIDTKYYTGPLTYVPLANRTYWAIRINDVGVGGDYKGVCPPGGCLAAVDTGTSLIAGPALKIGPIIESLNIAKDCSNIDSNPDVTFKIGGVEYTLKPRDYVLKMTQFGQSECIAGFMPLALPPQFGDFWILGDVFISTYYTVFDYDGSRVGFAKANQNL</sequence>
<evidence type="ECO:0000313" key="12">
    <source>
        <dbReference type="Proteomes" id="UP000006671"/>
    </source>
</evidence>
<dbReference type="Proteomes" id="UP000006671">
    <property type="component" value="Unassembled WGS sequence"/>
</dbReference>
<proteinExistence type="inferred from homology"/>
<dbReference type="Gene3D" id="2.40.70.10">
    <property type="entry name" value="Acid Proteases"/>
    <property type="match status" value="2"/>
</dbReference>
<keyword evidence="3 9" id="KW-0064">Aspartyl protease</keyword>
<dbReference type="RefSeq" id="XP_002679258.1">
    <property type="nucleotide sequence ID" value="XM_002679212.1"/>
</dbReference>
<feature type="non-terminal residue" evidence="11">
    <location>
        <position position="1"/>
    </location>
</feature>
<dbReference type="Pfam" id="PF00026">
    <property type="entry name" value="Asp"/>
    <property type="match status" value="1"/>
</dbReference>
<protein>
    <submittedName>
        <fullName evidence="11">Predicted protein</fullName>
    </submittedName>
</protein>
<dbReference type="GeneID" id="8859593"/>
<dbReference type="GO" id="GO:0006508">
    <property type="term" value="P:proteolysis"/>
    <property type="evidence" value="ECO:0007669"/>
    <property type="project" value="UniProtKB-KW"/>
</dbReference>
<reference evidence="11 12" key="1">
    <citation type="journal article" date="2010" name="Cell">
        <title>The genome of Naegleria gruberi illuminates early eukaryotic versatility.</title>
        <authorList>
            <person name="Fritz-Laylin L.K."/>
            <person name="Prochnik S.E."/>
            <person name="Ginger M.L."/>
            <person name="Dacks J.B."/>
            <person name="Carpenter M.L."/>
            <person name="Field M.C."/>
            <person name="Kuo A."/>
            <person name="Paredez A."/>
            <person name="Chapman J."/>
            <person name="Pham J."/>
            <person name="Shu S."/>
            <person name="Neupane R."/>
            <person name="Cipriano M."/>
            <person name="Mancuso J."/>
            <person name="Tu H."/>
            <person name="Salamov A."/>
            <person name="Lindquist E."/>
            <person name="Shapiro H."/>
            <person name="Lucas S."/>
            <person name="Grigoriev I.V."/>
            <person name="Cande W.Z."/>
            <person name="Fulton C."/>
            <person name="Rokhsar D.S."/>
            <person name="Dawson S.C."/>
        </authorList>
    </citation>
    <scope>NUCLEOTIDE SEQUENCE [LARGE SCALE GENOMIC DNA]</scope>
    <source>
        <strain evidence="11 12">NEG-M</strain>
    </source>
</reference>
<feature type="active site" evidence="7">
    <location>
        <position position="206"/>
    </location>
</feature>
<dbReference type="PROSITE" id="PS00141">
    <property type="entry name" value="ASP_PROTEASE"/>
    <property type="match status" value="2"/>
</dbReference>
<dbReference type="eggNOG" id="KOG1339">
    <property type="taxonomic scope" value="Eukaryota"/>
</dbReference>
<organism evidence="12">
    <name type="scientific">Naegleria gruberi</name>
    <name type="common">Amoeba</name>
    <dbReference type="NCBI Taxonomy" id="5762"/>
    <lineage>
        <taxon>Eukaryota</taxon>
        <taxon>Discoba</taxon>
        <taxon>Heterolobosea</taxon>
        <taxon>Tetramitia</taxon>
        <taxon>Eutetramitia</taxon>
        <taxon>Vahlkampfiidae</taxon>
        <taxon>Naegleria</taxon>
    </lineage>
</organism>
<dbReference type="InterPro" id="IPR001969">
    <property type="entry name" value="Aspartic_peptidase_AS"/>
</dbReference>
<dbReference type="AlphaFoldDB" id="D2V9R5"/>
<feature type="domain" description="Peptidase A1" evidence="10">
    <location>
        <begin position="2"/>
        <end position="310"/>
    </location>
</feature>
<dbReference type="InterPro" id="IPR033121">
    <property type="entry name" value="PEPTIDASE_A1"/>
</dbReference>
<keyword evidence="4 9" id="KW-0378">Hydrolase</keyword>
<dbReference type="KEGG" id="ngr:NAEGRDRAFT_32195"/>
<feature type="disulfide bond" evidence="8">
    <location>
        <begin position="232"/>
        <end position="269"/>
    </location>
</feature>
<dbReference type="EMBL" id="GG738858">
    <property type="protein sequence ID" value="EFC46514.1"/>
    <property type="molecule type" value="Genomic_DNA"/>
</dbReference>
<dbReference type="InterPro" id="IPR001461">
    <property type="entry name" value="Aspartic_peptidase_A1"/>
</dbReference>
<dbReference type="STRING" id="5762.D2V9R5"/>
<dbReference type="InParanoid" id="D2V9R5"/>
<feature type="active site" evidence="7">
    <location>
        <position position="20"/>
    </location>
</feature>
<dbReference type="PANTHER" id="PTHR47966">
    <property type="entry name" value="BETA-SITE APP-CLEAVING ENZYME, ISOFORM A-RELATED"/>
    <property type="match status" value="1"/>
</dbReference>
<evidence type="ECO:0000256" key="4">
    <source>
        <dbReference type="ARBA" id="ARBA00022801"/>
    </source>
</evidence>
<dbReference type="PROSITE" id="PS51767">
    <property type="entry name" value="PEPTIDASE_A1"/>
    <property type="match status" value="1"/>
</dbReference>
<name>D2V9R5_NAEGR</name>
<evidence type="ECO:0000256" key="1">
    <source>
        <dbReference type="ARBA" id="ARBA00007447"/>
    </source>
</evidence>
<dbReference type="InterPro" id="IPR021109">
    <property type="entry name" value="Peptidase_aspartic_dom_sf"/>
</dbReference>
<evidence type="ECO:0000259" key="10">
    <source>
        <dbReference type="PROSITE" id="PS51767"/>
    </source>
</evidence>
<feature type="disulfide bond" evidence="8">
    <location>
        <begin position="196"/>
        <end position="201"/>
    </location>
</feature>
<dbReference type="FunCoup" id="D2V9R5">
    <property type="interactions" value="32"/>
</dbReference>
<keyword evidence="12" id="KW-1185">Reference proteome</keyword>
<feature type="disulfide bond" evidence="8">
    <location>
        <begin position="33"/>
        <end position="38"/>
    </location>
</feature>
<evidence type="ECO:0000256" key="2">
    <source>
        <dbReference type="ARBA" id="ARBA00022670"/>
    </source>
</evidence>
<dbReference type="PRINTS" id="PR00792">
    <property type="entry name" value="PEPSIN"/>
</dbReference>
<gene>
    <name evidence="11" type="ORF">NAEGRDRAFT_32195</name>
</gene>
<keyword evidence="5 8" id="KW-1015">Disulfide bond</keyword>
<keyword evidence="6" id="KW-0325">Glycoprotein</keyword>
<dbReference type="OMA" id="KGEYMIS"/>
<evidence type="ECO:0000256" key="3">
    <source>
        <dbReference type="ARBA" id="ARBA00022750"/>
    </source>
</evidence>
<evidence type="ECO:0000256" key="7">
    <source>
        <dbReference type="PIRSR" id="PIRSR601461-1"/>
    </source>
</evidence>
<evidence type="ECO:0000256" key="5">
    <source>
        <dbReference type="ARBA" id="ARBA00023157"/>
    </source>
</evidence>
<dbReference type="VEuPathDB" id="AmoebaDB:NAEGRDRAFT_32195"/>
<comment type="similarity">
    <text evidence="1 9">Belongs to the peptidase A1 family.</text>
</comment>
<dbReference type="GO" id="GO:0004190">
    <property type="term" value="F:aspartic-type endopeptidase activity"/>
    <property type="evidence" value="ECO:0007669"/>
    <property type="project" value="UniProtKB-KW"/>
</dbReference>
<evidence type="ECO:0000256" key="8">
    <source>
        <dbReference type="PIRSR" id="PIRSR601461-2"/>
    </source>
</evidence>
<evidence type="ECO:0000256" key="6">
    <source>
        <dbReference type="ARBA" id="ARBA00023180"/>
    </source>
</evidence>
<evidence type="ECO:0000256" key="9">
    <source>
        <dbReference type="RuleBase" id="RU000454"/>
    </source>
</evidence>
<keyword evidence="2 9" id="KW-0645">Protease</keyword>
<dbReference type="FunFam" id="2.40.70.10:FF:000002">
    <property type="entry name" value="Vacuolar aspartic proteinase"/>
    <property type="match status" value="1"/>
</dbReference>
<evidence type="ECO:0000313" key="11">
    <source>
        <dbReference type="EMBL" id="EFC46514.1"/>
    </source>
</evidence>
<dbReference type="PANTHER" id="PTHR47966:SF51">
    <property type="entry name" value="BETA-SITE APP-CLEAVING ENZYME, ISOFORM A-RELATED"/>
    <property type="match status" value="1"/>
</dbReference>